<name>A0ABW5PJK4_9BACL</name>
<dbReference type="InterPro" id="IPR016181">
    <property type="entry name" value="Acyl_CoA_acyltransferase"/>
</dbReference>
<gene>
    <name evidence="2" type="ORF">ACFSUF_19115</name>
</gene>
<dbReference type="Pfam" id="PF00583">
    <property type="entry name" value="Acetyltransf_1"/>
    <property type="match status" value="1"/>
</dbReference>
<dbReference type="CDD" id="cd04301">
    <property type="entry name" value="NAT_SF"/>
    <property type="match status" value="1"/>
</dbReference>
<reference evidence="3" key="1">
    <citation type="journal article" date="2019" name="Int. J. Syst. Evol. Microbiol.">
        <title>The Global Catalogue of Microorganisms (GCM) 10K type strain sequencing project: providing services to taxonomists for standard genome sequencing and annotation.</title>
        <authorList>
            <consortium name="The Broad Institute Genomics Platform"/>
            <consortium name="The Broad Institute Genome Sequencing Center for Infectious Disease"/>
            <person name="Wu L."/>
            <person name="Ma J."/>
        </authorList>
    </citation>
    <scope>NUCLEOTIDE SEQUENCE [LARGE SCALE GENOMIC DNA]</scope>
    <source>
        <strain evidence="3">KCTC 3950</strain>
    </source>
</reference>
<sequence length="165" mass="19006">MTSIDPPFDAPAFLFRPMTEVDGKDISAWRYEPPYDIYNTMAWDEMKERQYEFADPDIRAAQYLSVTDSQGELIGFCQLFPMNGLTRLGLGLRPDLRGKGWGSIFTRAIVHEALLRNPDHEIDLEVLAWNERAINTYRKTGFEITDTYERNTPSGPGLFHCMVYT</sequence>
<dbReference type="InterPro" id="IPR000182">
    <property type="entry name" value="GNAT_dom"/>
</dbReference>
<proteinExistence type="predicted"/>
<keyword evidence="3" id="KW-1185">Reference proteome</keyword>
<dbReference type="PROSITE" id="PS51186">
    <property type="entry name" value="GNAT"/>
    <property type="match status" value="1"/>
</dbReference>
<keyword evidence="2" id="KW-0808">Transferase</keyword>
<keyword evidence="2" id="KW-0012">Acyltransferase</keyword>
<dbReference type="Gene3D" id="3.40.630.30">
    <property type="match status" value="1"/>
</dbReference>
<organism evidence="2 3">
    <name type="scientific">Paenibacillus gansuensis</name>
    <dbReference type="NCBI Taxonomy" id="306542"/>
    <lineage>
        <taxon>Bacteria</taxon>
        <taxon>Bacillati</taxon>
        <taxon>Bacillota</taxon>
        <taxon>Bacilli</taxon>
        <taxon>Bacillales</taxon>
        <taxon>Paenibacillaceae</taxon>
        <taxon>Paenibacillus</taxon>
    </lineage>
</organism>
<feature type="domain" description="N-acetyltransferase" evidence="1">
    <location>
        <begin position="13"/>
        <end position="165"/>
    </location>
</feature>
<dbReference type="GO" id="GO:0016746">
    <property type="term" value="F:acyltransferase activity"/>
    <property type="evidence" value="ECO:0007669"/>
    <property type="project" value="UniProtKB-KW"/>
</dbReference>
<dbReference type="EC" id="2.3.-.-" evidence="2"/>
<evidence type="ECO:0000313" key="3">
    <source>
        <dbReference type="Proteomes" id="UP001597541"/>
    </source>
</evidence>
<dbReference type="Proteomes" id="UP001597541">
    <property type="component" value="Unassembled WGS sequence"/>
</dbReference>
<evidence type="ECO:0000313" key="2">
    <source>
        <dbReference type="EMBL" id="MFD2614527.1"/>
    </source>
</evidence>
<protein>
    <submittedName>
        <fullName evidence="2">GNAT family N-acetyltransferase</fullName>
        <ecNumber evidence="2">2.3.-.-</ecNumber>
    </submittedName>
</protein>
<comment type="caution">
    <text evidence="2">The sequence shown here is derived from an EMBL/GenBank/DDBJ whole genome shotgun (WGS) entry which is preliminary data.</text>
</comment>
<dbReference type="RefSeq" id="WP_377605481.1">
    <property type="nucleotide sequence ID" value="NZ_JBHUME010000012.1"/>
</dbReference>
<evidence type="ECO:0000259" key="1">
    <source>
        <dbReference type="PROSITE" id="PS51186"/>
    </source>
</evidence>
<accession>A0ABW5PJK4</accession>
<dbReference type="SUPFAM" id="SSF55729">
    <property type="entry name" value="Acyl-CoA N-acyltransferases (Nat)"/>
    <property type="match status" value="1"/>
</dbReference>
<dbReference type="EMBL" id="JBHUME010000012">
    <property type="protein sequence ID" value="MFD2614527.1"/>
    <property type="molecule type" value="Genomic_DNA"/>
</dbReference>